<keyword evidence="7 15" id="KW-0732">Signal</keyword>
<dbReference type="Pfam" id="PF02102">
    <property type="entry name" value="Peptidase_M35"/>
    <property type="match status" value="1"/>
</dbReference>
<keyword evidence="4" id="KW-0645">Protease</keyword>
<dbReference type="PANTHER" id="PTHR37016:SF3">
    <property type="entry name" value="NEUTRAL PROTEASE 2-RELATED"/>
    <property type="match status" value="1"/>
</dbReference>
<dbReference type="SUPFAM" id="SSF55486">
    <property type="entry name" value="Metalloproteases ('zincins'), catalytic domain"/>
    <property type="match status" value="1"/>
</dbReference>
<feature type="chain" id="PRO_5043810475" description="deuterolysin" evidence="15">
    <location>
        <begin position="33"/>
        <end position="364"/>
    </location>
</feature>
<evidence type="ECO:0000256" key="7">
    <source>
        <dbReference type="ARBA" id="ARBA00022729"/>
    </source>
</evidence>
<evidence type="ECO:0000256" key="11">
    <source>
        <dbReference type="ARBA" id="ARBA00023145"/>
    </source>
</evidence>
<evidence type="ECO:0000256" key="13">
    <source>
        <dbReference type="PIRSR" id="PIRSR601384-2"/>
    </source>
</evidence>
<dbReference type="Gene3D" id="2.60.40.2970">
    <property type="match status" value="1"/>
</dbReference>
<dbReference type="EC" id="3.4.24.39" evidence="3"/>
<feature type="binding site" evidence="13">
    <location>
        <position position="321"/>
    </location>
    <ligand>
        <name>Zn(2+)</name>
        <dbReference type="ChEBI" id="CHEBI:29105"/>
        <note>catalytic</note>
    </ligand>
</feature>
<evidence type="ECO:0000256" key="6">
    <source>
        <dbReference type="ARBA" id="ARBA00022723"/>
    </source>
</evidence>
<evidence type="ECO:0000256" key="9">
    <source>
        <dbReference type="ARBA" id="ARBA00022833"/>
    </source>
</evidence>
<feature type="binding site" evidence="13">
    <location>
        <position position="317"/>
    </location>
    <ligand>
        <name>Zn(2+)</name>
        <dbReference type="ChEBI" id="CHEBI:29105"/>
        <note>catalytic</note>
    </ligand>
</feature>
<evidence type="ECO:0000256" key="2">
    <source>
        <dbReference type="ARBA" id="ARBA00010279"/>
    </source>
</evidence>
<dbReference type="Gene3D" id="3.40.390.10">
    <property type="entry name" value="Collagenase (Catalytic Domain)"/>
    <property type="match status" value="1"/>
</dbReference>
<keyword evidence="5" id="KW-0165">Cleavage on pair of basic residues</keyword>
<dbReference type="AlphaFoldDB" id="A0AAW0D8S1"/>
<keyword evidence="8" id="KW-0378">Hydrolase</keyword>
<gene>
    <name evidence="16" type="ORF">VNI00_006377</name>
</gene>
<keyword evidence="17" id="KW-1185">Reference proteome</keyword>
<dbReference type="InterPro" id="IPR024079">
    <property type="entry name" value="MetalloPept_cat_dom_sf"/>
</dbReference>
<keyword evidence="10" id="KW-0482">Metalloprotease</keyword>
<keyword evidence="9 13" id="KW-0862">Zinc</keyword>
<dbReference type="Proteomes" id="UP001383192">
    <property type="component" value="Unassembled WGS sequence"/>
</dbReference>
<dbReference type="GO" id="GO:0004222">
    <property type="term" value="F:metalloendopeptidase activity"/>
    <property type="evidence" value="ECO:0007669"/>
    <property type="project" value="InterPro"/>
</dbReference>
<evidence type="ECO:0000256" key="5">
    <source>
        <dbReference type="ARBA" id="ARBA00022685"/>
    </source>
</evidence>
<evidence type="ECO:0000256" key="1">
    <source>
        <dbReference type="ARBA" id="ARBA00001187"/>
    </source>
</evidence>
<comment type="caution">
    <text evidence="16">The sequence shown here is derived from an EMBL/GenBank/DDBJ whole genome shotgun (WGS) entry which is preliminary data.</text>
</comment>
<evidence type="ECO:0000256" key="4">
    <source>
        <dbReference type="ARBA" id="ARBA00022670"/>
    </source>
</evidence>
<keyword evidence="6 13" id="KW-0479">Metal-binding</keyword>
<proteinExistence type="inferred from homology"/>
<evidence type="ECO:0000313" key="16">
    <source>
        <dbReference type="EMBL" id="KAK7047609.1"/>
    </source>
</evidence>
<evidence type="ECO:0000313" key="17">
    <source>
        <dbReference type="Proteomes" id="UP001383192"/>
    </source>
</evidence>
<evidence type="ECO:0000256" key="10">
    <source>
        <dbReference type="ARBA" id="ARBA00023049"/>
    </source>
</evidence>
<organism evidence="16 17">
    <name type="scientific">Paramarasmius palmivorus</name>
    <dbReference type="NCBI Taxonomy" id="297713"/>
    <lineage>
        <taxon>Eukaryota</taxon>
        <taxon>Fungi</taxon>
        <taxon>Dikarya</taxon>
        <taxon>Basidiomycota</taxon>
        <taxon>Agaricomycotina</taxon>
        <taxon>Agaricomycetes</taxon>
        <taxon>Agaricomycetidae</taxon>
        <taxon>Agaricales</taxon>
        <taxon>Marasmiineae</taxon>
        <taxon>Marasmiaceae</taxon>
        <taxon>Paramarasmius</taxon>
    </lineage>
</organism>
<accession>A0AAW0D8S1</accession>
<feature type="signal peptide" evidence="15">
    <location>
        <begin position="1"/>
        <end position="32"/>
    </location>
</feature>
<comment type="similarity">
    <text evidence="2">Belongs to the peptidase M35 family.</text>
</comment>
<sequence>MLLQGALHLLACTRVKMFSLSVLAVLVGSVLASPTKRFDNLSVKLTGPASSVASVDELKFTAEVTNTGAEAVKILKYGTILDTLPTRSFTVTKDGEEVPFLSVSLENDNAFTTIASGETVTVAHELADVFDFATVGAGTFKFEPLVDLRVGGLEEEIASPAALAKVTVASQAIEITVTGEIAKREEKRAVSVCSNASRKSFIDASYTEAKELARLASSYVTSRGASDSLYRAYFKTNSASTISSRFNAVANENSSSRTLSCTDPYGYCPGGNVIAYMLVATTNIYYCDIFFREVASTSLCSGTTVASRNVRGGTTLHELTHAVASTTDVTYGCANDQALSASNQLRNADNYNCFATQVYQNTRC</sequence>
<evidence type="ECO:0000256" key="14">
    <source>
        <dbReference type="PIRSR" id="PIRSR601384-3"/>
    </source>
</evidence>
<feature type="disulfide bond" evidence="14">
    <location>
        <begin position="268"/>
        <end position="287"/>
    </location>
</feature>
<comment type="catalytic activity">
    <reaction evidence="1">
        <text>Preferential cleavage of bonds with hydrophobic residues in P1'. Also 3-Asn-|-Gln-4 and 8-Gly-|-Ser-9 bonds in insulin B chain.</text>
        <dbReference type="EC" id="3.4.24.39"/>
    </reaction>
</comment>
<feature type="active site" evidence="12">
    <location>
        <position position="318"/>
    </location>
</feature>
<feature type="disulfide bond" evidence="14">
    <location>
        <begin position="193"/>
        <end position="261"/>
    </location>
</feature>
<dbReference type="GO" id="GO:0046872">
    <property type="term" value="F:metal ion binding"/>
    <property type="evidence" value="ECO:0007669"/>
    <property type="project" value="UniProtKB-KW"/>
</dbReference>
<feature type="binding site" evidence="13">
    <location>
        <position position="328"/>
    </location>
    <ligand>
        <name>Zn(2+)</name>
        <dbReference type="ChEBI" id="CHEBI:29105"/>
        <note>catalytic</note>
    </ligand>
</feature>
<evidence type="ECO:0000256" key="3">
    <source>
        <dbReference type="ARBA" id="ARBA00012431"/>
    </source>
</evidence>
<dbReference type="InterPro" id="IPR001384">
    <property type="entry name" value="Peptidase_M35"/>
</dbReference>
<name>A0AAW0D8S1_9AGAR</name>
<comment type="cofactor">
    <cofactor evidence="13">
        <name>Zn(2+)</name>
        <dbReference type="ChEBI" id="CHEBI:29105"/>
    </cofactor>
    <text evidence="13">Binds 1 zinc ion per subunit.</text>
</comment>
<keyword evidence="11" id="KW-0865">Zymogen</keyword>
<dbReference type="EMBL" id="JAYKXP010000019">
    <property type="protein sequence ID" value="KAK7047609.1"/>
    <property type="molecule type" value="Genomic_DNA"/>
</dbReference>
<dbReference type="InterPro" id="IPR050414">
    <property type="entry name" value="Fungal_M35_metalloproteases"/>
</dbReference>
<dbReference type="PANTHER" id="PTHR37016">
    <property type="match status" value="1"/>
</dbReference>
<dbReference type="CDD" id="cd11008">
    <property type="entry name" value="M35_deuterolysin_like"/>
    <property type="match status" value="1"/>
</dbReference>
<dbReference type="GO" id="GO:0006508">
    <property type="term" value="P:proteolysis"/>
    <property type="evidence" value="ECO:0007669"/>
    <property type="project" value="UniProtKB-KW"/>
</dbReference>
<evidence type="ECO:0000256" key="12">
    <source>
        <dbReference type="PIRSR" id="PIRSR601384-1"/>
    </source>
</evidence>
<protein>
    <recommendedName>
        <fullName evidence="3">deuterolysin</fullName>
        <ecNumber evidence="3">3.4.24.39</ecNumber>
    </recommendedName>
</protein>
<evidence type="ECO:0000256" key="15">
    <source>
        <dbReference type="SAM" id="SignalP"/>
    </source>
</evidence>
<evidence type="ECO:0000256" key="8">
    <source>
        <dbReference type="ARBA" id="ARBA00022801"/>
    </source>
</evidence>
<reference evidence="16 17" key="1">
    <citation type="submission" date="2024-01" db="EMBL/GenBank/DDBJ databases">
        <title>A draft genome for a cacao thread blight-causing isolate of Paramarasmius palmivorus.</title>
        <authorList>
            <person name="Baruah I.K."/>
            <person name="Bukari Y."/>
            <person name="Amoako-Attah I."/>
            <person name="Meinhardt L.W."/>
            <person name="Bailey B.A."/>
            <person name="Cohen S.P."/>
        </authorList>
    </citation>
    <scope>NUCLEOTIDE SEQUENCE [LARGE SCALE GENOMIC DNA]</scope>
    <source>
        <strain evidence="16 17">GH-12</strain>
    </source>
</reference>